<evidence type="ECO:0000313" key="9">
    <source>
        <dbReference type="EMBL" id="SDK95527.1"/>
    </source>
</evidence>
<evidence type="ECO:0000256" key="6">
    <source>
        <dbReference type="ARBA" id="ARBA00022989"/>
    </source>
</evidence>
<dbReference type="RefSeq" id="WP_090553876.1">
    <property type="nucleotide sequence ID" value="NZ_FNFP01000005.1"/>
</dbReference>
<dbReference type="PIRSF" id="PIRSF019239">
    <property type="entry name" value="MrpE"/>
    <property type="match status" value="1"/>
</dbReference>
<keyword evidence="3" id="KW-0813">Transport</keyword>
<comment type="similarity">
    <text evidence="2">Belongs to the CPA3 antiporters (TC 2.A.63) subunit E family.</text>
</comment>
<keyword evidence="10" id="KW-1185">Reference proteome</keyword>
<evidence type="ECO:0000256" key="4">
    <source>
        <dbReference type="ARBA" id="ARBA00022475"/>
    </source>
</evidence>
<gene>
    <name evidence="9" type="ORF">SAMN05660472_02347</name>
</gene>
<dbReference type="STRING" id="393762.SAMN05660472_02347"/>
<dbReference type="GO" id="GO:0005886">
    <property type="term" value="C:plasma membrane"/>
    <property type="evidence" value="ECO:0007669"/>
    <property type="project" value="UniProtKB-SubCell"/>
</dbReference>
<dbReference type="AlphaFoldDB" id="A0A1G9G4K3"/>
<accession>A0A1G9G4K3</accession>
<comment type="subcellular location">
    <subcellularLocation>
        <location evidence="1">Cell membrane</location>
        <topology evidence="1">Multi-pass membrane protein</topology>
    </subcellularLocation>
</comment>
<sequence>MKDKQIGFTPKNIYLFIPLFLFWLVLSPRLSTEAVVSGIIVSLIIVIYSKDIAFSHKEMPLYYGKKFLLFLKFIGRLLVEIVKANIEVAMVVLNPSLPISPKFVKVPMMLKNDVMKTIYGNSVTLTPGTLTVDVTEGDFVIHALTEDAAEAMKGSIIEKYCILMEEEKK</sequence>
<feature type="transmembrane region" description="Helical" evidence="8">
    <location>
        <begin position="34"/>
        <end position="53"/>
    </location>
</feature>
<keyword evidence="6 8" id="KW-1133">Transmembrane helix</keyword>
<keyword evidence="5 8" id="KW-0812">Transmembrane</keyword>
<evidence type="ECO:0000256" key="8">
    <source>
        <dbReference type="SAM" id="Phobius"/>
    </source>
</evidence>
<evidence type="ECO:0000256" key="3">
    <source>
        <dbReference type="ARBA" id="ARBA00022449"/>
    </source>
</evidence>
<protein>
    <submittedName>
        <fullName evidence="9">Multisubunit sodium/proton antiporter, MrpE subunit</fullName>
    </submittedName>
</protein>
<dbReference type="Pfam" id="PF01899">
    <property type="entry name" value="MNHE"/>
    <property type="match status" value="1"/>
</dbReference>
<organism evidence="9 10">
    <name type="scientific">Natronincola ferrireducens</name>
    <dbReference type="NCBI Taxonomy" id="393762"/>
    <lineage>
        <taxon>Bacteria</taxon>
        <taxon>Bacillati</taxon>
        <taxon>Bacillota</taxon>
        <taxon>Clostridia</taxon>
        <taxon>Peptostreptococcales</taxon>
        <taxon>Natronincolaceae</taxon>
        <taxon>Natronincola</taxon>
    </lineage>
</organism>
<evidence type="ECO:0000256" key="7">
    <source>
        <dbReference type="ARBA" id="ARBA00023136"/>
    </source>
</evidence>
<dbReference type="OrthoDB" id="9800498at2"/>
<evidence type="ECO:0000256" key="2">
    <source>
        <dbReference type="ARBA" id="ARBA00006228"/>
    </source>
</evidence>
<feature type="transmembrane region" description="Helical" evidence="8">
    <location>
        <begin position="12"/>
        <end position="28"/>
    </location>
</feature>
<name>A0A1G9G4K3_9FIRM</name>
<proteinExistence type="inferred from homology"/>
<dbReference type="GO" id="GO:0008324">
    <property type="term" value="F:monoatomic cation transmembrane transporter activity"/>
    <property type="evidence" value="ECO:0007669"/>
    <property type="project" value="InterPro"/>
</dbReference>
<keyword evidence="3" id="KW-0050">Antiport</keyword>
<reference evidence="9 10" key="1">
    <citation type="submission" date="2016-10" db="EMBL/GenBank/DDBJ databases">
        <authorList>
            <person name="de Groot N.N."/>
        </authorList>
    </citation>
    <scope>NUCLEOTIDE SEQUENCE [LARGE SCALE GENOMIC DNA]</scope>
    <source>
        <strain evidence="9 10">DSM 18346</strain>
    </source>
</reference>
<evidence type="ECO:0000256" key="5">
    <source>
        <dbReference type="ARBA" id="ARBA00022692"/>
    </source>
</evidence>
<evidence type="ECO:0000313" key="10">
    <source>
        <dbReference type="Proteomes" id="UP000198718"/>
    </source>
</evidence>
<dbReference type="PANTHER" id="PTHR34584">
    <property type="entry name" value="NA(+)/H(+) ANTIPORTER SUBUNIT E1"/>
    <property type="match status" value="1"/>
</dbReference>
<dbReference type="Proteomes" id="UP000198718">
    <property type="component" value="Unassembled WGS sequence"/>
</dbReference>
<keyword evidence="7 8" id="KW-0472">Membrane</keyword>
<keyword evidence="4" id="KW-1003">Cell membrane</keyword>
<evidence type="ECO:0000256" key="1">
    <source>
        <dbReference type="ARBA" id="ARBA00004651"/>
    </source>
</evidence>
<dbReference type="GO" id="GO:0015297">
    <property type="term" value="F:antiporter activity"/>
    <property type="evidence" value="ECO:0007669"/>
    <property type="project" value="UniProtKB-KW"/>
</dbReference>
<dbReference type="EMBL" id="FNFP01000005">
    <property type="protein sequence ID" value="SDK95527.1"/>
    <property type="molecule type" value="Genomic_DNA"/>
</dbReference>
<dbReference type="PANTHER" id="PTHR34584:SF1">
    <property type="entry name" value="NA(+)_H(+) ANTIPORTER SUBUNIT E1"/>
    <property type="match status" value="1"/>
</dbReference>
<dbReference type="InterPro" id="IPR002758">
    <property type="entry name" value="Cation_antiport_E"/>
</dbReference>